<feature type="domain" description="MutL C-terminal dimerisation" evidence="6">
    <location>
        <begin position="444"/>
        <end position="592"/>
    </location>
</feature>
<dbReference type="NCBIfam" id="TIGR00585">
    <property type="entry name" value="mutl"/>
    <property type="match status" value="1"/>
</dbReference>
<dbReference type="PROSITE" id="PS00058">
    <property type="entry name" value="DNA_MISMATCH_REPAIR_1"/>
    <property type="match status" value="1"/>
</dbReference>
<dbReference type="PANTHER" id="PTHR10073">
    <property type="entry name" value="DNA MISMATCH REPAIR PROTEIN MLH, PMS, MUTL"/>
    <property type="match status" value="1"/>
</dbReference>
<keyword evidence="9" id="KW-1185">Reference proteome</keyword>
<evidence type="ECO:0000256" key="2">
    <source>
        <dbReference type="ARBA" id="ARBA00021975"/>
    </source>
</evidence>
<evidence type="ECO:0000256" key="1">
    <source>
        <dbReference type="ARBA" id="ARBA00006082"/>
    </source>
</evidence>
<evidence type="ECO:0000313" key="9">
    <source>
        <dbReference type="Proteomes" id="UP001320209"/>
    </source>
</evidence>
<keyword evidence="4 5" id="KW-0234">DNA repair</keyword>
<dbReference type="HAMAP" id="MF_00149">
    <property type="entry name" value="DNA_mis_repair"/>
    <property type="match status" value="1"/>
</dbReference>
<dbReference type="SUPFAM" id="SSF54211">
    <property type="entry name" value="Ribosomal protein S5 domain 2-like"/>
    <property type="match status" value="1"/>
</dbReference>
<dbReference type="SUPFAM" id="SSF118116">
    <property type="entry name" value="DNA mismatch repair protein MutL"/>
    <property type="match status" value="1"/>
</dbReference>
<reference evidence="8" key="1">
    <citation type="submission" date="2021-10" db="EMBL/GenBank/DDBJ databases">
        <title>Genome Sequence of The Candidatus Hydrogeosomobacter endosymbioticus, an Intracellular Bacterial Symbiont of the Anaerobic Ciliate GW7.</title>
        <authorList>
            <person name="Shiohama Y."/>
            <person name="Shinzato N."/>
        </authorList>
    </citation>
    <scope>NUCLEOTIDE SEQUENCE [LARGE SCALE GENOMIC DNA]</scope>
    <source>
        <strain evidence="8">200920</strain>
    </source>
</reference>
<organism evidence="8 9">
    <name type="scientific">Candidatus Hydrogenosomobacter endosymbioticus</name>
    <dbReference type="NCBI Taxonomy" id="2558174"/>
    <lineage>
        <taxon>Bacteria</taxon>
        <taxon>Pseudomonadati</taxon>
        <taxon>Pseudomonadota</taxon>
        <taxon>Alphaproteobacteria</taxon>
        <taxon>Holosporales</taxon>
        <taxon>Holosporaceae</taxon>
        <taxon>Candidatus Hydrogenosomobacter</taxon>
    </lineage>
</organism>
<gene>
    <name evidence="5 8" type="primary">mutL</name>
    <name evidence="8" type="ORF">HYD_5070</name>
</gene>
<dbReference type="InterPro" id="IPR038973">
    <property type="entry name" value="MutL/Mlh/Pms-like"/>
</dbReference>
<dbReference type="SMART" id="SM00853">
    <property type="entry name" value="MutL_C"/>
    <property type="match status" value="1"/>
</dbReference>
<dbReference type="EMBL" id="AP025225">
    <property type="protein sequence ID" value="BDB96374.1"/>
    <property type="molecule type" value="Genomic_DNA"/>
</dbReference>
<dbReference type="InterPro" id="IPR014790">
    <property type="entry name" value="MutL_C"/>
</dbReference>
<evidence type="ECO:0000256" key="5">
    <source>
        <dbReference type="HAMAP-Rule" id="MF_00149"/>
    </source>
</evidence>
<feature type="domain" description="DNA mismatch repair protein S5" evidence="7">
    <location>
        <begin position="215"/>
        <end position="333"/>
    </location>
</feature>
<dbReference type="Proteomes" id="UP001320209">
    <property type="component" value="Chromosome"/>
</dbReference>
<dbReference type="CDD" id="cd00782">
    <property type="entry name" value="MutL_Trans"/>
    <property type="match status" value="1"/>
</dbReference>
<dbReference type="CDD" id="cd16926">
    <property type="entry name" value="HATPase_MutL-MLH-PMS-like"/>
    <property type="match status" value="1"/>
</dbReference>
<dbReference type="InterPro" id="IPR037198">
    <property type="entry name" value="MutL_C_sf"/>
</dbReference>
<name>A0ABN6L3B7_9PROT</name>
<dbReference type="Pfam" id="PF08676">
    <property type="entry name" value="MutL_C"/>
    <property type="match status" value="1"/>
</dbReference>
<dbReference type="PANTHER" id="PTHR10073:SF12">
    <property type="entry name" value="DNA MISMATCH REPAIR PROTEIN MLH1"/>
    <property type="match status" value="1"/>
</dbReference>
<dbReference type="InterPro" id="IPR042121">
    <property type="entry name" value="MutL_C_regsub"/>
</dbReference>
<dbReference type="Pfam" id="PF01119">
    <property type="entry name" value="DNA_mis_repair"/>
    <property type="match status" value="1"/>
</dbReference>
<evidence type="ECO:0000259" key="7">
    <source>
        <dbReference type="SMART" id="SM01340"/>
    </source>
</evidence>
<accession>A0ABN6L3B7</accession>
<sequence>MDFFVNIIRVLQQHEINQISAGEVIERPASAVKELVENSIDAGASEVRVWFDHGGKSLICVEDDGAGMSKEDLLLCTKRHATSKLQEYDLFNISTFGFRGEALAAICASARVHITTKHKSEPHAWSLLAEGGEIISIEPAQRAQGTKVEIRDLFFSTPARLRFLRSDDGERAGILSVLESAVISFADVSWSVSYGKKFVKYPKVDSAENMRSSRIAKIFGQEFCDSAIEIEESAGEFQVSGWLGSPNVTRASSERVFLFVNDRPVKDKFLCAIIKAAYSDLIAKDRYPMAIVQLRVPLDFVDVNVHPAKTEVRFKNSVDLRGFIVSVVKKALYECRANRSVPDRWLGRSAVAESSDGVATGLHIKNNDERWLPLHEDKQRLFLFNSLRRDGCGSVVMESDSPSEALGAGIARNLQGSVDPQEDLGDREHCEVLEQGATFHLGKAVCQIDNSYIVARNENGIVIVDQHAAHERVCYERAKKIWGESSGAVRTLFVPMEIDLSSAEAIAAASFAGQLESSGFSCAVEHGKNAVKLSSFPEVFMGCDVKQVLIDILDALVQRDKETEIAEWVLSCIHKILANVTCKNSVKFGRKLSIEEMDALLRSIESTQNSYRCNHGRPAYFMLSTVDIAKLFDRV</sequence>
<keyword evidence="3 5" id="KW-0227">DNA damage</keyword>
<comment type="function">
    <text evidence="5">This protein is involved in the repair of mismatches in DNA. It is required for dam-dependent methyl-directed DNA mismatch repair. May act as a 'molecular matchmaker', a protein that promotes the formation of a stable complex between two or more DNA-binding proteins in an ATP-dependent manner without itself being part of a final effector complex.</text>
</comment>
<dbReference type="InterPro" id="IPR036890">
    <property type="entry name" value="HATPase_C_sf"/>
</dbReference>
<dbReference type="Gene3D" id="3.30.1540.20">
    <property type="entry name" value="MutL, C-terminal domain, dimerisation subdomain"/>
    <property type="match status" value="1"/>
</dbReference>
<evidence type="ECO:0000313" key="8">
    <source>
        <dbReference type="EMBL" id="BDB96374.1"/>
    </source>
</evidence>
<dbReference type="InterPro" id="IPR002099">
    <property type="entry name" value="MutL/Mlh/PMS"/>
</dbReference>
<dbReference type="InterPro" id="IPR013507">
    <property type="entry name" value="DNA_mismatch_S5_2-like"/>
</dbReference>
<dbReference type="InterPro" id="IPR020667">
    <property type="entry name" value="DNA_mismatch_repair_MutL"/>
</dbReference>
<proteinExistence type="inferred from homology"/>
<dbReference type="Gene3D" id="3.30.565.10">
    <property type="entry name" value="Histidine kinase-like ATPase, C-terminal domain"/>
    <property type="match status" value="1"/>
</dbReference>
<dbReference type="InterPro" id="IPR020568">
    <property type="entry name" value="Ribosomal_Su5_D2-typ_SF"/>
</dbReference>
<dbReference type="Gene3D" id="3.30.1370.100">
    <property type="entry name" value="MutL, C-terminal domain, regulatory subdomain"/>
    <property type="match status" value="1"/>
</dbReference>
<dbReference type="Gene3D" id="3.30.230.10">
    <property type="match status" value="1"/>
</dbReference>
<evidence type="ECO:0000256" key="4">
    <source>
        <dbReference type="ARBA" id="ARBA00023204"/>
    </source>
</evidence>
<evidence type="ECO:0000256" key="3">
    <source>
        <dbReference type="ARBA" id="ARBA00022763"/>
    </source>
</evidence>
<comment type="similarity">
    <text evidence="1 5">Belongs to the DNA mismatch repair MutL/HexB family.</text>
</comment>
<dbReference type="InterPro" id="IPR042120">
    <property type="entry name" value="MutL_C_dimsub"/>
</dbReference>
<dbReference type="Pfam" id="PF13589">
    <property type="entry name" value="HATPase_c_3"/>
    <property type="match status" value="1"/>
</dbReference>
<dbReference type="InterPro" id="IPR014762">
    <property type="entry name" value="DNA_mismatch_repair_CS"/>
</dbReference>
<evidence type="ECO:0000259" key="6">
    <source>
        <dbReference type="SMART" id="SM00853"/>
    </source>
</evidence>
<protein>
    <recommendedName>
        <fullName evidence="2 5">DNA mismatch repair protein MutL</fullName>
    </recommendedName>
</protein>
<dbReference type="SUPFAM" id="SSF55874">
    <property type="entry name" value="ATPase domain of HSP90 chaperone/DNA topoisomerase II/histidine kinase"/>
    <property type="match status" value="1"/>
</dbReference>
<dbReference type="SMART" id="SM01340">
    <property type="entry name" value="DNA_mis_repair"/>
    <property type="match status" value="1"/>
</dbReference>
<dbReference type="InterPro" id="IPR014721">
    <property type="entry name" value="Ribsml_uS5_D2-typ_fold_subgr"/>
</dbReference>